<keyword evidence="2" id="KW-1185">Reference proteome</keyword>
<proteinExistence type="predicted"/>
<evidence type="ECO:0000256" key="1">
    <source>
        <dbReference type="SAM" id="MobiDB-lite"/>
    </source>
</evidence>
<name>A0A0N5BYU0_STREA</name>
<reference evidence="3" key="1">
    <citation type="submission" date="2017-02" db="UniProtKB">
        <authorList>
            <consortium name="WormBaseParasite"/>
        </authorList>
    </citation>
    <scope>IDENTIFICATION</scope>
</reference>
<sequence length="168" mass="20684">MFSVFENKVKCGRNVQAHDVVYKRGDKDFENKEIFKIIRLYDKMRYEKKVKKMTKSELAEFRAKNFYSKKWRDRKTEKERVSKIRWNSKMRTERHRTMTEEDRSEYNRNVRKRKQKKKEVAEKLETLLKDSSEYKQLLKAEKVKKGKKQKIIDNGKEKLKKWLLPWPC</sequence>
<dbReference type="WBParaSite" id="SPAL_0001093800.1">
    <property type="protein sequence ID" value="SPAL_0001093800.1"/>
    <property type="gene ID" value="SPAL_0001093800"/>
</dbReference>
<organism evidence="2 3">
    <name type="scientific">Strongyloides papillosus</name>
    <name type="common">Intestinal threadworm</name>
    <dbReference type="NCBI Taxonomy" id="174720"/>
    <lineage>
        <taxon>Eukaryota</taxon>
        <taxon>Metazoa</taxon>
        <taxon>Ecdysozoa</taxon>
        <taxon>Nematoda</taxon>
        <taxon>Chromadorea</taxon>
        <taxon>Rhabditida</taxon>
        <taxon>Tylenchina</taxon>
        <taxon>Panagrolaimomorpha</taxon>
        <taxon>Strongyloidoidea</taxon>
        <taxon>Strongyloididae</taxon>
        <taxon>Strongyloides</taxon>
    </lineage>
</organism>
<feature type="compositionally biased region" description="Basic and acidic residues" evidence="1">
    <location>
        <begin position="95"/>
        <end position="108"/>
    </location>
</feature>
<protein>
    <submittedName>
        <fullName evidence="3">SURF6 domain-containing protein</fullName>
    </submittedName>
</protein>
<dbReference type="Proteomes" id="UP000046392">
    <property type="component" value="Unplaced"/>
</dbReference>
<evidence type="ECO:0000313" key="2">
    <source>
        <dbReference type="Proteomes" id="UP000046392"/>
    </source>
</evidence>
<dbReference type="AlphaFoldDB" id="A0A0N5BYU0"/>
<evidence type="ECO:0000313" key="3">
    <source>
        <dbReference type="WBParaSite" id="SPAL_0001093800.1"/>
    </source>
</evidence>
<accession>A0A0N5BYU0</accession>
<feature type="region of interest" description="Disordered" evidence="1">
    <location>
        <begin position="90"/>
        <end position="117"/>
    </location>
</feature>